<organism evidence="1 2">
    <name type="scientific">Pseudomonas frederiksbergensis</name>
    <dbReference type="NCBI Taxonomy" id="104087"/>
    <lineage>
        <taxon>Bacteria</taxon>
        <taxon>Pseudomonadati</taxon>
        <taxon>Pseudomonadota</taxon>
        <taxon>Gammaproteobacteria</taxon>
        <taxon>Pseudomonadales</taxon>
        <taxon>Pseudomonadaceae</taxon>
        <taxon>Pseudomonas</taxon>
    </lineage>
</organism>
<comment type="caution">
    <text evidence="1">The sequence shown here is derived from an EMBL/GenBank/DDBJ whole genome shotgun (WGS) entry which is preliminary data.</text>
</comment>
<evidence type="ECO:0008006" key="3">
    <source>
        <dbReference type="Google" id="ProtNLM"/>
    </source>
</evidence>
<sequence length="307" mass="34456">MTPHWKKLGLLYRPSSTGRHPKLLTHVANPLPVLLEGDVYRIYYSGRDADNRSSVGAVDINVVTRQVIREHHEPMFEHGNEGSFFADGVSIGNCYEADGVRYMLFMGWQNPADGHWRGDIGRLIVKPDLALELESQVPFMGADATDPISLSYPWVMRRGDGSYDMWYGSTASWNAGNGEMLHTLNYASSADGHHWRRQGLAVPYVIGQAQAFSRPTVIGSVETGFEMWFSYRSGAGESYRIGYARSHDGHAWQLSLGDSGVEVSDDGWDSEMIEYPYVFIHKEQRYMLYNGNGYGKSGFGLAVWEHA</sequence>
<dbReference type="Proteomes" id="UP000285349">
    <property type="component" value="Unassembled WGS sequence"/>
</dbReference>
<evidence type="ECO:0000313" key="1">
    <source>
        <dbReference type="EMBL" id="RON45132.1"/>
    </source>
</evidence>
<dbReference type="InterPro" id="IPR023296">
    <property type="entry name" value="Glyco_hydro_beta-prop_sf"/>
</dbReference>
<protein>
    <recommendedName>
        <fullName evidence="3">Glycosyl hydrolase family 32 N-terminal domain-containing protein</fullName>
    </recommendedName>
</protein>
<dbReference type="RefSeq" id="WP_123511363.1">
    <property type="nucleotide sequence ID" value="NZ_MOBQ01000019.1"/>
</dbReference>
<dbReference type="Gene3D" id="2.115.10.20">
    <property type="entry name" value="Glycosyl hydrolase domain, family 43"/>
    <property type="match status" value="1"/>
</dbReference>
<proteinExistence type="predicted"/>
<accession>A0A423K2H2</accession>
<dbReference type="OrthoDB" id="9801455at2"/>
<dbReference type="SUPFAM" id="SSF75005">
    <property type="entry name" value="Arabinanase/levansucrase/invertase"/>
    <property type="match status" value="1"/>
</dbReference>
<dbReference type="AlphaFoldDB" id="A0A423K2H2"/>
<evidence type="ECO:0000313" key="2">
    <source>
        <dbReference type="Proteomes" id="UP000285349"/>
    </source>
</evidence>
<gene>
    <name evidence="1" type="ORF">BK666_17125</name>
</gene>
<reference evidence="1 2" key="1">
    <citation type="submission" date="2016-10" db="EMBL/GenBank/DDBJ databases">
        <title>Comparative genome analysis of multiple Pseudomonas spp. focuses on biocontrol and plant growth promoting traits.</title>
        <authorList>
            <person name="Tao X.-Y."/>
            <person name="Taylor C.G."/>
        </authorList>
    </citation>
    <scope>NUCLEOTIDE SEQUENCE [LARGE SCALE GENOMIC DNA]</scope>
    <source>
        <strain evidence="1 2">37A10</strain>
    </source>
</reference>
<dbReference type="EMBL" id="MOBQ01000019">
    <property type="protein sequence ID" value="RON45132.1"/>
    <property type="molecule type" value="Genomic_DNA"/>
</dbReference>
<name>A0A423K2H2_9PSED</name>